<keyword evidence="6" id="KW-0723">Serine/threonine-protein kinase</keyword>
<feature type="compositionally biased region" description="Pro residues" evidence="18">
    <location>
        <begin position="1030"/>
        <end position="1040"/>
    </location>
</feature>
<reference evidence="21" key="1">
    <citation type="submission" date="2015-06" db="UniProtKB">
        <authorList>
            <consortium name="EnsemblPlants"/>
        </authorList>
    </citation>
    <scope>IDENTIFICATION</scope>
</reference>
<dbReference type="InterPro" id="IPR011009">
    <property type="entry name" value="Kinase-like_dom_sf"/>
</dbReference>
<feature type="compositionally biased region" description="Low complexity" evidence="18">
    <location>
        <begin position="1442"/>
        <end position="1478"/>
    </location>
</feature>
<evidence type="ECO:0000313" key="21">
    <source>
        <dbReference type="EnsemblPlants" id="EMT13949"/>
    </source>
</evidence>
<evidence type="ECO:0000256" key="15">
    <source>
        <dbReference type="ARBA" id="ARBA00023136"/>
    </source>
</evidence>
<comment type="similarity">
    <text evidence="3">In the C-terminal section; belongs to the protein kinase superfamily. Ser/Thr protein kinase family.</text>
</comment>
<dbReference type="InterPro" id="IPR050528">
    <property type="entry name" value="L-type_Lectin-RKs"/>
</dbReference>
<keyword evidence="15 19" id="KW-0472">Membrane</keyword>
<feature type="region of interest" description="Disordered" evidence="18">
    <location>
        <begin position="1026"/>
        <end position="1048"/>
    </location>
</feature>
<evidence type="ECO:0000256" key="18">
    <source>
        <dbReference type="SAM" id="MobiDB-lite"/>
    </source>
</evidence>
<dbReference type="InterPro" id="IPR000719">
    <property type="entry name" value="Prot_kinase_dom"/>
</dbReference>
<dbReference type="Gene3D" id="2.60.120.200">
    <property type="match status" value="2"/>
</dbReference>
<dbReference type="SUPFAM" id="SSF56112">
    <property type="entry name" value="Protein kinase-like (PK-like)"/>
    <property type="match status" value="2"/>
</dbReference>
<keyword evidence="11" id="KW-0547">Nucleotide-binding</keyword>
<evidence type="ECO:0000256" key="11">
    <source>
        <dbReference type="ARBA" id="ARBA00022741"/>
    </source>
</evidence>
<comment type="similarity">
    <text evidence="2">In the N-terminal section; belongs to the leguminous lectin family.</text>
</comment>
<evidence type="ECO:0000256" key="16">
    <source>
        <dbReference type="ARBA" id="ARBA00023170"/>
    </source>
</evidence>
<dbReference type="InterPro" id="IPR001220">
    <property type="entry name" value="Legume_lectin_dom"/>
</dbReference>
<dbReference type="InterPro" id="IPR008271">
    <property type="entry name" value="Ser/Thr_kinase_AS"/>
</dbReference>
<evidence type="ECO:0000256" key="12">
    <source>
        <dbReference type="ARBA" id="ARBA00022777"/>
    </source>
</evidence>
<keyword evidence="8 19" id="KW-0812">Transmembrane</keyword>
<dbReference type="PROSITE" id="PS00307">
    <property type="entry name" value="LECTIN_LEGUME_BETA"/>
    <property type="match status" value="1"/>
</dbReference>
<feature type="region of interest" description="Disordered" evidence="18">
    <location>
        <begin position="1087"/>
        <end position="1108"/>
    </location>
</feature>
<feature type="domain" description="Protein kinase" evidence="20">
    <location>
        <begin position="1125"/>
        <end position="1417"/>
    </location>
</feature>
<dbReference type="PROSITE" id="PS00108">
    <property type="entry name" value="PROTEIN_KINASE_ST"/>
    <property type="match status" value="2"/>
</dbReference>
<feature type="transmembrane region" description="Helical" evidence="19">
    <location>
        <begin position="769"/>
        <end position="787"/>
    </location>
</feature>
<dbReference type="PANTHER" id="PTHR27007">
    <property type="match status" value="1"/>
</dbReference>
<keyword evidence="13" id="KW-0067">ATP-binding</keyword>
<comment type="subcellular location">
    <subcellularLocation>
        <location evidence="1">Cell membrane</location>
        <topology evidence="1">Single-pass type I membrane protein</topology>
    </subcellularLocation>
</comment>
<evidence type="ECO:0000256" key="13">
    <source>
        <dbReference type="ARBA" id="ARBA00022840"/>
    </source>
</evidence>
<keyword evidence="12" id="KW-0418">Kinase</keyword>
<proteinExistence type="inferred from homology"/>
<dbReference type="GO" id="GO:0005524">
    <property type="term" value="F:ATP binding"/>
    <property type="evidence" value="ECO:0007669"/>
    <property type="project" value="UniProtKB-UniRule"/>
</dbReference>
<dbReference type="InterPro" id="IPR017441">
    <property type="entry name" value="Protein_kinase_ATP_BS"/>
</dbReference>
<dbReference type="FunFam" id="2.60.120.200:FF:000188">
    <property type="entry name" value="Os08g0124000 protein"/>
    <property type="match status" value="2"/>
</dbReference>
<evidence type="ECO:0000256" key="9">
    <source>
        <dbReference type="ARBA" id="ARBA00022729"/>
    </source>
</evidence>
<keyword evidence="7" id="KW-0808">Transferase</keyword>
<evidence type="ECO:0000256" key="1">
    <source>
        <dbReference type="ARBA" id="ARBA00004251"/>
    </source>
</evidence>
<dbReference type="SMART" id="SM00220">
    <property type="entry name" value="S_TKc"/>
    <property type="match status" value="2"/>
</dbReference>
<evidence type="ECO:0000256" key="8">
    <source>
        <dbReference type="ARBA" id="ARBA00022692"/>
    </source>
</evidence>
<feature type="domain" description="Protein kinase" evidence="20">
    <location>
        <begin position="364"/>
        <end position="650"/>
    </location>
</feature>
<dbReference type="Pfam" id="PF00139">
    <property type="entry name" value="Lectin_legB"/>
    <property type="match status" value="2"/>
</dbReference>
<feature type="transmembrane region" description="Helical" evidence="19">
    <location>
        <begin position="1052"/>
        <end position="1076"/>
    </location>
</feature>
<keyword evidence="10" id="KW-0430">Lectin</keyword>
<evidence type="ECO:0000256" key="2">
    <source>
        <dbReference type="ARBA" id="ARBA00008536"/>
    </source>
</evidence>
<feature type="region of interest" description="Disordered" evidence="18">
    <location>
        <begin position="1442"/>
        <end position="1484"/>
    </location>
</feature>
<evidence type="ECO:0000259" key="20">
    <source>
        <dbReference type="PROSITE" id="PS50011"/>
    </source>
</evidence>
<keyword evidence="17" id="KW-0325">Glycoprotein</keyword>
<dbReference type="EC" id="2.7.11.1" evidence="4"/>
<dbReference type="InterPro" id="IPR013320">
    <property type="entry name" value="ConA-like_dom_sf"/>
</dbReference>
<dbReference type="FunFam" id="1.10.510.10:FF:000240">
    <property type="entry name" value="Lectin-domain containing receptor kinase A4.3"/>
    <property type="match status" value="2"/>
</dbReference>
<evidence type="ECO:0000256" key="3">
    <source>
        <dbReference type="ARBA" id="ARBA00010217"/>
    </source>
</evidence>
<keyword evidence="14 19" id="KW-1133">Transmembrane helix</keyword>
<evidence type="ECO:0000256" key="14">
    <source>
        <dbReference type="ARBA" id="ARBA00022989"/>
    </source>
</evidence>
<evidence type="ECO:0000256" key="6">
    <source>
        <dbReference type="ARBA" id="ARBA00022527"/>
    </source>
</evidence>
<dbReference type="SUPFAM" id="SSF49899">
    <property type="entry name" value="Concanavalin A-like lectins/glucanases"/>
    <property type="match status" value="2"/>
</dbReference>
<evidence type="ECO:0000256" key="10">
    <source>
        <dbReference type="ARBA" id="ARBA00022734"/>
    </source>
</evidence>
<keyword evidence="5" id="KW-1003">Cell membrane</keyword>
<evidence type="ECO:0000256" key="7">
    <source>
        <dbReference type="ARBA" id="ARBA00022679"/>
    </source>
</evidence>
<sequence length="1484" mass="161864">MVGFSTSTTCALLLLLIFFFYLPTVAIALSFNYSTFSSADQNAIKIEGDASFSVGWVDISANRYGSIDYSNGRVSYNAQAMLLWDRATGKVASFTTRFSFVISGNISSKGQGMAFFLAGYPSSLPARCPDYNLALTNQSADAVAAGDSRFVAVEFDTFNNTVVSDPHDTFDHIGIDISSLQSVRTLTMPSFELTGNLTADINYDNVSSILSVTVWLGDDNEGKPRNRSYNLRSKVDLKSALPEQVSVGFSASTSNAIELHQLHSWSFISSLEPPPPPAAAISSLSRLGPGVIAGAAAGASVSLVLIFAAIVALVVRRHHQQKMVETDEYHTDSEGEGDPMMEIEMVKGPRRFPYHELVEATRNFAAEEKLGQGGFGAVYRGYLREPAGLPVAIKRFSKHDSSLQGKREYKSEIKVISRLRHRNLVQLLGWSHGREELLLVYELMPNRSLDIHLHGKQGTFLTWPMRMKIVMELGSALLYLHEEWEQCVLHRDIKPSNMMLDESFGAKLGDFGLARLVDHAAGTQTMTAVSGTPGYLDPQCVVTGRASAESDVYSFGVVLLEVVCGRKPMSFTATDQDQQQKNGGVFRLVEWVWGLYGRGAILESADKLLNGDLDAAEVERVLVVGLWCAHPDPSARPTIREAMAKLHSKVDKLPVLPSKMPVPTYAQPPFGLDMDDGLSTLLTSSTSTSVPPHTTCSITCITVTFDAEIEDREWLVKEIEQEASGHHGMAMQEKPKQTADTGLSERLKDSRARNATLWIEDSLSPAPRMAGFSTATTCALFIIFFYLPAPVVSLSFNYSTFSSADQNDIKIEGDASFSVGWIDISANRFGNIDYSNGRASYNARPMLLWDKATGEVASFTTRFSFAISGDINSKGQGMAFFLAAYPSSLPARCIDYNLALTNQSADAVATGDSRVVAVGVDTYNNTTYDHIGIDVSSLRSVSTLTLPSFELTDNLTAVIEYDNVSSILAVTVWVGDDRSGQARNRNYSLSSKVDLKSALPEQVSVGFSASTSNAIELHQLRSWSFSSSLEPPPPPSPPSVPTSSPSRPGPGVIAGAAAGATLFLVLLFAATAALVVRRRHRQRIVETEEHYTDSEGEGDPMTEIEMGTGPRRFPYQELVEATRNFAAEEKLGQGGFGAVYRGYLREPAGLAVAIKRFSKHESSLQGKREYKSEIKVISRLRHRNLVQLLGWCHGREELLLVYELMPNRSLDIHLHGKQAGTFLTWPMRMKILLELGSALLYLHEEWEQCVLHRDIKPSNVMLDESFGAKLGDFGLARLVDHAAGTQTMTAVSGTPGYLDPQCIVTGRASAESDVYSFGVVLLEVACGRKPMSMIPPDQDQQRKNGGVFRLVEWAWGLYGRGAILEAADEQLNSDYDAVEVERVMVVGLWCAHPDTTARPTIREAMATLHNCSQLPVLPSKMPVPTYAAPPLAFGDEVGLSTSLTSSSSSVPPPTSGTTRTISSDASTSTTSSNKPSSSLLKHQY</sequence>
<dbReference type="EnsemblPlants" id="EMT13949">
    <property type="protein sequence ID" value="EMT13949"/>
    <property type="gene ID" value="F775_23667"/>
</dbReference>
<evidence type="ECO:0000256" key="19">
    <source>
        <dbReference type="SAM" id="Phobius"/>
    </source>
</evidence>
<dbReference type="InterPro" id="IPR019825">
    <property type="entry name" value="Lectin_legB_Mn/Ca_BS"/>
</dbReference>
<keyword evidence="9" id="KW-0732">Signal</keyword>
<dbReference type="PROSITE" id="PS00107">
    <property type="entry name" value="PROTEIN_KINASE_ATP"/>
    <property type="match status" value="2"/>
</dbReference>
<dbReference type="PROSITE" id="PS50011">
    <property type="entry name" value="PROTEIN_KINASE_DOM"/>
    <property type="match status" value="2"/>
</dbReference>
<dbReference type="Gene3D" id="3.30.200.20">
    <property type="entry name" value="Phosphorylase Kinase, domain 1"/>
    <property type="match status" value="2"/>
</dbReference>
<keyword evidence="16" id="KW-0675">Receptor</keyword>
<dbReference type="Gene3D" id="1.10.510.10">
    <property type="entry name" value="Transferase(Phosphotransferase) domain 1"/>
    <property type="match status" value="2"/>
</dbReference>
<dbReference type="Pfam" id="PF00069">
    <property type="entry name" value="Pkinase"/>
    <property type="match status" value="2"/>
</dbReference>
<feature type="transmembrane region" description="Helical" evidence="19">
    <location>
        <begin position="291"/>
        <end position="315"/>
    </location>
</feature>
<name>R7W8J1_AEGTA</name>
<dbReference type="GO" id="GO:0005886">
    <property type="term" value="C:plasma membrane"/>
    <property type="evidence" value="ECO:0007669"/>
    <property type="project" value="UniProtKB-SubCell"/>
</dbReference>
<dbReference type="GO" id="GO:0004674">
    <property type="term" value="F:protein serine/threonine kinase activity"/>
    <property type="evidence" value="ECO:0007669"/>
    <property type="project" value="UniProtKB-KW"/>
</dbReference>
<organism evidence="21">
    <name type="scientific">Aegilops tauschii</name>
    <name type="common">Tausch's goatgrass</name>
    <name type="synonym">Aegilops squarrosa</name>
    <dbReference type="NCBI Taxonomy" id="37682"/>
    <lineage>
        <taxon>Eukaryota</taxon>
        <taxon>Viridiplantae</taxon>
        <taxon>Streptophyta</taxon>
        <taxon>Embryophyta</taxon>
        <taxon>Tracheophyta</taxon>
        <taxon>Spermatophyta</taxon>
        <taxon>Magnoliopsida</taxon>
        <taxon>Liliopsida</taxon>
        <taxon>Poales</taxon>
        <taxon>Poaceae</taxon>
        <taxon>BOP clade</taxon>
        <taxon>Pooideae</taxon>
        <taxon>Triticodae</taxon>
        <taxon>Triticeae</taxon>
        <taxon>Triticinae</taxon>
        <taxon>Aegilops</taxon>
    </lineage>
</organism>
<dbReference type="FunFam" id="3.30.200.20:FF:000168">
    <property type="entry name" value="L-type lectin-domain containing receptor kinase IX.1"/>
    <property type="match status" value="2"/>
</dbReference>
<dbReference type="CDD" id="cd06899">
    <property type="entry name" value="lectin_legume_LecRK_Arcelin_ConA"/>
    <property type="match status" value="2"/>
</dbReference>
<protein>
    <recommendedName>
        <fullName evidence="4">non-specific serine/threonine protein kinase</fullName>
        <ecNumber evidence="4">2.7.11.1</ecNumber>
    </recommendedName>
</protein>
<accession>R7W8J1</accession>
<evidence type="ECO:0000256" key="17">
    <source>
        <dbReference type="ARBA" id="ARBA00023180"/>
    </source>
</evidence>
<evidence type="ECO:0000256" key="4">
    <source>
        <dbReference type="ARBA" id="ARBA00012513"/>
    </source>
</evidence>
<dbReference type="GO" id="GO:0030246">
    <property type="term" value="F:carbohydrate binding"/>
    <property type="evidence" value="ECO:0007669"/>
    <property type="project" value="UniProtKB-KW"/>
</dbReference>
<evidence type="ECO:0000256" key="5">
    <source>
        <dbReference type="ARBA" id="ARBA00022475"/>
    </source>
</evidence>
<dbReference type="GO" id="GO:0002229">
    <property type="term" value="P:defense response to oomycetes"/>
    <property type="evidence" value="ECO:0007669"/>
    <property type="project" value="UniProtKB-ARBA"/>
</dbReference>
<dbReference type="CDD" id="cd14066">
    <property type="entry name" value="STKc_IRAK"/>
    <property type="match status" value="1"/>
</dbReference>